<keyword evidence="5 6" id="KW-0472">Membrane</keyword>
<name>A0A1B9P2G8_ALILO</name>
<dbReference type="EMBL" id="MAJU01000008">
    <property type="protein sequence ID" value="OCH22513.1"/>
    <property type="molecule type" value="Genomic_DNA"/>
</dbReference>
<dbReference type="AlphaFoldDB" id="A0A1B9P2G8"/>
<keyword evidence="4 6" id="KW-1133">Transmembrane helix</keyword>
<sequence length="778" mass="86148">MKSALMKPRQLAVGWLLVLSVITGLFGYQWYSKGAFPIETNILALLPDNQQDKVAQQAFDSIADTMSDKVVFVVNQTKNNDKQLFDAVDQFSHQLSDLPLFDSVTATISENQQQAWGKYYFPARAQLLTEKQKEQLTTAPDQQVQKVLQALYNPFSGVTGAELENDPFLLFRDFLSGLTQSSGHFQIENGYLTVKSDQAKYVVITADLAGSSYQLSLQQQLPQLVELEQTIQQAFSVEIQHTGVIFYAAHGTESAKSEISTIGLGSLIGILVLILLVYRSTLPLTLALLSISTGLFCAYVLTIWLFGSIHLFSLVFGASLIGVSIDYAFHFLTDRLNAGNKWNSTKGIQQLFPAITLGLITSLVGYLGMLVAPFPGLQQLSLFSAIGLTAAYFTVVCWYPLLATKPNKYQVIPAQRALGQWLLVWRQPLIRIVLPLSLLVASGFGVYKAQYDDDIRQLQALPQVLQQQEREIKAITGVGGSQQLLLVRADTEEELLQKLESVSNQLEQKANFGGFQTISRYVPSEKTQRENYQRVKALYAQQADNYHTVIQQKVPLLFSQPFTPLTIDGFLASPISDTVGFLWLGKIDDVVASVITFNKAVDSQELHAFAEKQNITYLNKAEEISTLFGQYRERITELLLIAYGAIFLLLLPRYGLKQGFLIVLPPFIAGCAGLAVTVFTGVPLNLFNLLALMLILGIGIDYTLFFAEQNKQEDDSHTESTLLAISLSALTTILSFGLLALSETQAIHSFGITVLTGIIVAWLLAPLSQNMNPHNKIR</sequence>
<feature type="transmembrane region" description="Helical" evidence="6">
    <location>
        <begin position="747"/>
        <end position="768"/>
    </location>
</feature>
<dbReference type="STRING" id="688.A6E04_10650"/>
<evidence type="ECO:0000313" key="9">
    <source>
        <dbReference type="Proteomes" id="UP000093523"/>
    </source>
</evidence>
<comment type="subcellular location">
    <subcellularLocation>
        <location evidence="1">Cell membrane</location>
        <topology evidence="1">Multi-pass membrane protein</topology>
    </subcellularLocation>
</comment>
<comment type="caution">
    <text evidence="8">The sequence shown here is derived from an EMBL/GenBank/DDBJ whole genome shotgun (WGS) entry which is preliminary data.</text>
</comment>
<accession>A0A1B9P2G8</accession>
<evidence type="ECO:0000256" key="2">
    <source>
        <dbReference type="ARBA" id="ARBA00022475"/>
    </source>
</evidence>
<evidence type="ECO:0000256" key="6">
    <source>
        <dbReference type="SAM" id="Phobius"/>
    </source>
</evidence>
<dbReference type="Proteomes" id="UP000093523">
    <property type="component" value="Unassembled WGS sequence"/>
</dbReference>
<dbReference type="Gene3D" id="1.20.1640.10">
    <property type="entry name" value="Multidrug efflux transporter AcrB transmembrane domain"/>
    <property type="match status" value="2"/>
</dbReference>
<evidence type="ECO:0000313" key="8">
    <source>
        <dbReference type="EMBL" id="OCH22513.1"/>
    </source>
</evidence>
<feature type="transmembrane region" description="Helical" evidence="6">
    <location>
        <begin position="311"/>
        <end position="330"/>
    </location>
</feature>
<protein>
    <recommendedName>
        <fullName evidence="7">Membrane transport protein MMPL domain-containing protein</fullName>
    </recommendedName>
</protein>
<dbReference type="PANTHER" id="PTHR33406:SF13">
    <property type="entry name" value="MEMBRANE PROTEIN YDFJ"/>
    <property type="match status" value="1"/>
</dbReference>
<dbReference type="InterPro" id="IPR004869">
    <property type="entry name" value="MMPL_dom"/>
</dbReference>
<feature type="transmembrane region" description="Helical" evidence="6">
    <location>
        <begin position="659"/>
        <end position="680"/>
    </location>
</feature>
<organism evidence="8 9">
    <name type="scientific">Aliivibrio logei</name>
    <name type="common">Vibrio logei</name>
    <dbReference type="NCBI Taxonomy" id="688"/>
    <lineage>
        <taxon>Bacteria</taxon>
        <taxon>Pseudomonadati</taxon>
        <taxon>Pseudomonadota</taxon>
        <taxon>Gammaproteobacteria</taxon>
        <taxon>Vibrionales</taxon>
        <taxon>Vibrionaceae</taxon>
        <taxon>Aliivibrio</taxon>
    </lineage>
</organism>
<proteinExistence type="predicted"/>
<dbReference type="Pfam" id="PF03176">
    <property type="entry name" value="MMPL"/>
    <property type="match status" value="2"/>
</dbReference>
<evidence type="ECO:0000256" key="3">
    <source>
        <dbReference type="ARBA" id="ARBA00022692"/>
    </source>
</evidence>
<dbReference type="InterPro" id="IPR050545">
    <property type="entry name" value="Mycobact_MmpL"/>
</dbReference>
<keyword evidence="2" id="KW-1003">Cell membrane</keyword>
<evidence type="ECO:0000256" key="5">
    <source>
        <dbReference type="ARBA" id="ARBA00023136"/>
    </source>
</evidence>
<feature type="transmembrane region" description="Helical" evidence="6">
    <location>
        <begin position="635"/>
        <end position="652"/>
    </location>
</feature>
<feature type="transmembrane region" description="Helical" evidence="6">
    <location>
        <begin position="719"/>
        <end position="741"/>
    </location>
</feature>
<dbReference type="SUPFAM" id="SSF82866">
    <property type="entry name" value="Multidrug efflux transporter AcrB transmembrane domain"/>
    <property type="match status" value="2"/>
</dbReference>
<dbReference type="PANTHER" id="PTHR33406">
    <property type="entry name" value="MEMBRANE PROTEIN MJ1562-RELATED"/>
    <property type="match status" value="1"/>
</dbReference>
<feature type="transmembrane region" description="Helical" evidence="6">
    <location>
        <begin position="285"/>
        <end position="305"/>
    </location>
</feature>
<feature type="transmembrane region" description="Helical" evidence="6">
    <location>
        <begin position="380"/>
        <end position="402"/>
    </location>
</feature>
<dbReference type="OrthoDB" id="9780358at2"/>
<reference evidence="8 9" key="1">
    <citation type="submission" date="2016-06" db="EMBL/GenBank/DDBJ databases">
        <authorList>
            <person name="Kjaerup R.B."/>
            <person name="Dalgaard T.S."/>
            <person name="Juul-Madsen H.R."/>
        </authorList>
    </citation>
    <scope>NUCLEOTIDE SEQUENCE [LARGE SCALE GENOMIC DNA]</scope>
    <source>
        <strain evidence="8 9">1S159</strain>
    </source>
</reference>
<evidence type="ECO:0000256" key="1">
    <source>
        <dbReference type="ARBA" id="ARBA00004651"/>
    </source>
</evidence>
<evidence type="ECO:0000259" key="7">
    <source>
        <dbReference type="Pfam" id="PF03176"/>
    </source>
</evidence>
<feature type="domain" description="Membrane transport protein MMPL" evidence="7">
    <location>
        <begin position="676"/>
        <end position="765"/>
    </location>
</feature>
<dbReference type="GO" id="GO:0005886">
    <property type="term" value="C:plasma membrane"/>
    <property type="evidence" value="ECO:0007669"/>
    <property type="project" value="UniProtKB-SubCell"/>
</dbReference>
<keyword evidence="3 6" id="KW-0812">Transmembrane</keyword>
<feature type="transmembrane region" description="Helical" evidence="6">
    <location>
        <begin position="351"/>
        <end position="374"/>
    </location>
</feature>
<evidence type="ECO:0000256" key="4">
    <source>
        <dbReference type="ARBA" id="ARBA00022989"/>
    </source>
</evidence>
<feature type="transmembrane region" description="Helical" evidence="6">
    <location>
        <begin position="259"/>
        <end position="278"/>
    </location>
</feature>
<gene>
    <name evidence="8" type="ORF">A6E04_10650</name>
</gene>
<feature type="domain" description="Membrane transport protein MMPL" evidence="7">
    <location>
        <begin position="190"/>
        <end position="427"/>
    </location>
</feature>
<feature type="transmembrane region" description="Helical" evidence="6">
    <location>
        <begin position="686"/>
        <end position="707"/>
    </location>
</feature>